<dbReference type="EMBL" id="NCXO01000008">
    <property type="protein sequence ID" value="OSC34721.1"/>
    <property type="molecule type" value="Genomic_DNA"/>
</dbReference>
<proteinExistence type="predicted"/>
<comment type="caution">
    <text evidence="1">The sequence shown here is derived from an EMBL/GenBank/DDBJ whole genome shotgun (WGS) entry which is preliminary data.</text>
</comment>
<name>A0A7I7SCY9_9MYCO</name>
<accession>A0A7I7SCY9</accession>
<gene>
    <name evidence="1" type="ORF">B8W67_05590</name>
</gene>
<protein>
    <submittedName>
        <fullName evidence="1">Uncharacterized protein</fullName>
    </submittedName>
</protein>
<evidence type="ECO:0000313" key="2">
    <source>
        <dbReference type="Proteomes" id="UP000193577"/>
    </source>
</evidence>
<evidence type="ECO:0000313" key="1">
    <source>
        <dbReference type="EMBL" id="OSC34721.1"/>
    </source>
</evidence>
<dbReference type="RefSeq" id="WP_085302718.1">
    <property type="nucleotide sequence ID" value="NZ_AP022594.1"/>
</dbReference>
<sequence>MELILRAAWRDSAGGDRFLRIHHYTATVAYVENGDRHGLHWKAGRANACGGIEYALRDGRLPPDASFAESQAEAEAAIHQLYRASLSSKDAHG</sequence>
<dbReference type="AlphaFoldDB" id="A0A7I7SCY9"/>
<organism evidence="1 2">
    <name type="scientific">Mycolicibacillus koreensis</name>
    <dbReference type="NCBI Taxonomy" id="1069220"/>
    <lineage>
        <taxon>Bacteria</taxon>
        <taxon>Bacillati</taxon>
        <taxon>Actinomycetota</taxon>
        <taxon>Actinomycetes</taxon>
        <taxon>Mycobacteriales</taxon>
        <taxon>Mycobacteriaceae</taxon>
        <taxon>Mycolicibacillus</taxon>
    </lineage>
</organism>
<keyword evidence="2" id="KW-1185">Reference proteome</keyword>
<dbReference type="Proteomes" id="UP000193577">
    <property type="component" value="Unassembled WGS sequence"/>
</dbReference>
<reference evidence="1 2" key="1">
    <citation type="submission" date="2017-04" db="EMBL/GenBank/DDBJ databases">
        <title>The new phylogeny of genus Mycobacterium.</title>
        <authorList>
            <person name="Tortoli E."/>
            <person name="Trovato A."/>
            <person name="Cirillo D.M."/>
        </authorList>
    </citation>
    <scope>NUCLEOTIDE SEQUENCE [LARGE SCALE GENOMIC DNA]</scope>
    <source>
        <strain evidence="1 2">KCTC 19819</strain>
    </source>
</reference>